<reference evidence="1" key="1">
    <citation type="submission" date="2013-08" db="EMBL/GenBank/DDBJ databases">
        <authorList>
            <person name="Mendez C."/>
            <person name="Richter M."/>
            <person name="Ferrer M."/>
            <person name="Sanchez J."/>
        </authorList>
    </citation>
    <scope>NUCLEOTIDE SEQUENCE</scope>
</reference>
<name>T0YST0_9ZZZZ</name>
<sequence>MAQDISIASTSGNGYAQNVSLPSGTGLVGYNLSVTSSGTVIVYNNATGKLSYAYAYAPVGRVISSQKYASPNAIHTYNMPVASGLIYIQNSHGDICIDYVCNTTSAQNSGLNVYTKVTHVAQMNGQSSYVYVANSPSLLQPFVYNSITMSSWVYVKQLPSGLGDMAVV</sequence>
<organism evidence="1">
    <name type="scientific">mine drainage metagenome</name>
    <dbReference type="NCBI Taxonomy" id="410659"/>
    <lineage>
        <taxon>unclassified sequences</taxon>
        <taxon>metagenomes</taxon>
        <taxon>ecological metagenomes</taxon>
    </lineage>
</organism>
<dbReference type="EMBL" id="AUZZ01008226">
    <property type="protein sequence ID" value="EQD38596.1"/>
    <property type="molecule type" value="Genomic_DNA"/>
</dbReference>
<proteinExistence type="predicted"/>
<accession>T0YST0</accession>
<comment type="caution">
    <text evidence="1">The sequence shown here is derived from an EMBL/GenBank/DDBJ whole genome shotgun (WGS) entry which is preliminary data.</text>
</comment>
<dbReference type="AlphaFoldDB" id="T0YST0"/>
<protein>
    <submittedName>
        <fullName evidence="1">Uncharacterized protein</fullName>
    </submittedName>
</protein>
<feature type="non-terminal residue" evidence="1">
    <location>
        <position position="168"/>
    </location>
</feature>
<evidence type="ECO:0000313" key="1">
    <source>
        <dbReference type="EMBL" id="EQD38596.1"/>
    </source>
</evidence>
<gene>
    <name evidence="1" type="ORF">B2A_11397</name>
</gene>
<reference evidence="1" key="2">
    <citation type="journal article" date="2014" name="ISME J.">
        <title>Microbial stratification in low pH oxic and suboxic macroscopic growths along an acid mine drainage.</title>
        <authorList>
            <person name="Mendez-Garcia C."/>
            <person name="Mesa V."/>
            <person name="Sprenger R.R."/>
            <person name="Richter M."/>
            <person name="Diez M.S."/>
            <person name="Solano J."/>
            <person name="Bargiela R."/>
            <person name="Golyshina O.V."/>
            <person name="Manteca A."/>
            <person name="Ramos J.L."/>
            <person name="Gallego J.R."/>
            <person name="Llorente I."/>
            <person name="Martins Dos Santos V.A."/>
            <person name="Jensen O.N."/>
            <person name="Pelaez A.I."/>
            <person name="Sanchez J."/>
            <person name="Ferrer M."/>
        </authorList>
    </citation>
    <scope>NUCLEOTIDE SEQUENCE</scope>
</reference>